<feature type="compositionally biased region" description="Polar residues" evidence="9">
    <location>
        <begin position="24"/>
        <end position="34"/>
    </location>
</feature>
<sequence>MKDQTYNRDDSDTRVGASEEDNSLEQQPEASTEQAMQEINMPHAESSAHITSTSLLHKSVFKNLAEQTKEKTHHKNYKHHKAFSIVKAVVYLGILVVVLAVLAFVGYAAYLESHYSRIADNKMLKIESPRTDLQGNQPQQVSYDTTYTLTTYNVGFGAYTPDYTFFMDKGVMKDGTPKQGTHGKAVSLESVEAATQGSIATIAQAANGSAPDFMFFQEIDTDSDRSYHVNQVKAVKDTFSTYESSFASNFHSGFLAYPLHDMHGKVNSGILTLSRVNMINSIRRSYPVTTDFPDKYFDLDRCFQITRYTLPDKHSLVLINSHMSAYDKGGKFRAAQLKLLTNTLVSEYAKGNYVIAGGDWNHALCDSLELYPSEQGIPDWVKPLNASDLPQGFTCVAADNLSEVPTCRGDDIAYEKGVTYTTTVDGFIVSNNVEAQAHNIDTGFATSDHNPVLLTFKLKAGA</sequence>
<keyword evidence="10" id="KW-0812">Transmembrane</keyword>
<keyword evidence="3" id="KW-0540">Nuclease</keyword>
<dbReference type="PANTHER" id="PTHR15822:SF4">
    <property type="entry name" value="TYROSYL-DNA PHOSPHODIESTERASE 2"/>
    <property type="match status" value="1"/>
</dbReference>
<keyword evidence="8" id="KW-0234">DNA repair</keyword>
<gene>
    <name evidence="12" type="ORF">HMPREF0091_10966</name>
</gene>
<name>F1T666_9ACTN</name>
<dbReference type="EMBL" id="ACGK02000002">
    <property type="protein sequence ID" value="EGF22971.1"/>
    <property type="molecule type" value="Genomic_DNA"/>
</dbReference>
<proteinExistence type="predicted"/>
<protein>
    <submittedName>
        <fullName evidence="12">Endonuclease/exonuclease/phosphatase family protein</fullName>
    </submittedName>
</protein>
<feature type="region of interest" description="Disordered" evidence="9">
    <location>
        <begin position="1"/>
        <end position="34"/>
    </location>
</feature>
<dbReference type="eggNOG" id="COG3568">
    <property type="taxonomic scope" value="Bacteria"/>
</dbReference>
<keyword evidence="7" id="KW-0460">Magnesium</keyword>
<evidence type="ECO:0000256" key="7">
    <source>
        <dbReference type="ARBA" id="ARBA00022842"/>
    </source>
</evidence>
<evidence type="ECO:0000256" key="9">
    <source>
        <dbReference type="SAM" id="MobiDB-lite"/>
    </source>
</evidence>
<evidence type="ECO:0000256" key="1">
    <source>
        <dbReference type="ARBA" id="ARBA00001936"/>
    </source>
</evidence>
<dbReference type="GO" id="GO:0006281">
    <property type="term" value="P:DNA repair"/>
    <property type="evidence" value="ECO:0007669"/>
    <property type="project" value="UniProtKB-KW"/>
</dbReference>
<dbReference type="InterPro" id="IPR036691">
    <property type="entry name" value="Endo/exonu/phosph_ase_sf"/>
</dbReference>
<evidence type="ECO:0000256" key="3">
    <source>
        <dbReference type="ARBA" id="ARBA00022722"/>
    </source>
</evidence>
<feature type="domain" description="Endonuclease/exonuclease/phosphatase" evidence="11">
    <location>
        <begin position="151"/>
        <end position="365"/>
    </location>
</feature>
<dbReference type="Gene3D" id="3.60.10.10">
    <property type="entry name" value="Endonuclease/exonuclease/phosphatase"/>
    <property type="match status" value="1"/>
</dbReference>
<evidence type="ECO:0000256" key="6">
    <source>
        <dbReference type="ARBA" id="ARBA00022801"/>
    </source>
</evidence>
<keyword evidence="12" id="KW-0255">Endonuclease</keyword>
<keyword evidence="6" id="KW-0378">Hydrolase</keyword>
<evidence type="ECO:0000256" key="8">
    <source>
        <dbReference type="ARBA" id="ARBA00023204"/>
    </source>
</evidence>
<dbReference type="AlphaFoldDB" id="F1T666"/>
<dbReference type="Proteomes" id="UP000005947">
    <property type="component" value="Unassembled WGS sequence"/>
</dbReference>
<dbReference type="OrthoDB" id="7616949at2"/>
<evidence type="ECO:0000313" key="13">
    <source>
        <dbReference type="Proteomes" id="UP000005947"/>
    </source>
</evidence>
<keyword evidence="12" id="KW-0269">Exonuclease</keyword>
<dbReference type="InterPro" id="IPR005135">
    <property type="entry name" value="Endo/exonuclease/phosphatase"/>
</dbReference>
<dbReference type="PANTHER" id="PTHR15822">
    <property type="entry name" value="TRAF AND TNF RECEPTOR-ASSOCIATED PROTEIN"/>
    <property type="match status" value="1"/>
</dbReference>
<dbReference type="GO" id="GO:0046872">
    <property type="term" value="F:metal ion binding"/>
    <property type="evidence" value="ECO:0007669"/>
    <property type="project" value="UniProtKB-KW"/>
</dbReference>
<evidence type="ECO:0000256" key="2">
    <source>
        <dbReference type="ARBA" id="ARBA00001946"/>
    </source>
</evidence>
<evidence type="ECO:0000313" key="12">
    <source>
        <dbReference type="EMBL" id="EGF22971.1"/>
    </source>
</evidence>
<keyword evidence="10" id="KW-1133">Transmembrane helix</keyword>
<dbReference type="Pfam" id="PF03372">
    <property type="entry name" value="Exo_endo_phos"/>
    <property type="match status" value="1"/>
</dbReference>
<comment type="caution">
    <text evidence="12">The sequence shown here is derived from an EMBL/GenBank/DDBJ whole genome shotgun (WGS) entry which is preliminary data.</text>
</comment>
<feature type="compositionally biased region" description="Basic and acidic residues" evidence="9">
    <location>
        <begin position="1"/>
        <end position="13"/>
    </location>
</feature>
<evidence type="ECO:0000256" key="10">
    <source>
        <dbReference type="SAM" id="Phobius"/>
    </source>
</evidence>
<reference evidence="12 13" key="1">
    <citation type="submission" date="2011-02" db="EMBL/GenBank/DDBJ databases">
        <authorList>
            <person name="Muzny D."/>
            <person name="Qin X."/>
            <person name="Buhay C."/>
            <person name="Dugan-Rocha S."/>
            <person name="Ding Y."/>
            <person name="Chen G."/>
            <person name="Hawes A."/>
            <person name="Holder M."/>
            <person name="Jhangiani S."/>
            <person name="Johnson A."/>
            <person name="Khan Z."/>
            <person name="Li Z."/>
            <person name="Liu W."/>
            <person name="Liu X."/>
            <person name="Perez L."/>
            <person name="Shen H."/>
            <person name="Wang Q."/>
            <person name="Watt J."/>
            <person name="Xi L."/>
            <person name="Xin Y."/>
            <person name="Zhou J."/>
            <person name="Deng J."/>
            <person name="Jiang H."/>
            <person name="Liu Y."/>
            <person name="Qu J."/>
            <person name="Song X.-Z."/>
            <person name="Zhang L."/>
            <person name="Villasana D."/>
            <person name="Johnson A."/>
            <person name="Liu J."/>
            <person name="Liyanage D."/>
            <person name="Lorensuhewa L."/>
            <person name="Robinson T."/>
            <person name="Song A."/>
            <person name="Song B.-B."/>
            <person name="Dinh H."/>
            <person name="Thornton R."/>
            <person name="Coyle M."/>
            <person name="Francisco L."/>
            <person name="Jackson L."/>
            <person name="Javaid M."/>
            <person name="Korchina V."/>
            <person name="Kovar C."/>
            <person name="Mata R."/>
            <person name="Mathew T."/>
            <person name="Ngo R."/>
            <person name="Nguyen L."/>
            <person name="Nguyen N."/>
            <person name="Okwuonu G."/>
            <person name="Ongeri F."/>
            <person name="Pham C."/>
            <person name="Simmons D."/>
            <person name="Wilczek-Boney K."/>
            <person name="Hale W."/>
            <person name="Jakkamsetti A."/>
            <person name="Pham P."/>
            <person name="Ruth R."/>
            <person name="San Lucas F."/>
            <person name="Warren J."/>
            <person name="Zhang J."/>
            <person name="Zhao Z."/>
            <person name="Zhou C."/>
            <person name="Zhu D."/>
            <person name="Lee S."/>
            <person name="Bess C."/>
            <person name="Blankenburg K."/>
            <person name="Forbes L."/>
            <person name="Fu Q."/>
            <person name="Gubbala S."/>
            <person name="Hirani K."/>
            <person name="Jayaseelan J.C."/>
            <person name="Lara F."/>
            <person name="Munidasa M."/>
            <person name="Palculict T."/>
            <person name="Patil S."/>
            <person name="Pu L.-L."/>
            <person name="Saada N."/>
            <person name="Tang L."/>
            <person name="Weissenberger G."/>
            <person name="Zhu Y."/>
            <person name="Hemphill L."/>
            <person name="Shang Y."/>
            <person name="Youmans B."/>
            <person name="Ayvaz T."/>
            <person name="Ross M."/>
            <person name="Santibanez J."/>
            <person name="Aqrawi P."/>
            <person name="Gross S."/>
            <person name="Joshi V."/>
            <person name="Fowler G."/>
            <person name="Nazareth L."/>
            <person name="Reid J."/>
            <person name="Worley K."/>
            <person name="Petrosino J."/>
            <person name="Highlander S."/>
            <person name="Gibbs R."/>
        </authorList>
    </citation>
    <scope>NUCLEOTIDE SEQUENCE [LARGE SCALE GENOMIC DNA]</scope>
    <source>
        <strain evidence="12 13">DSM 15829</strain>
    </source>
</reference>
<dbReference type="SUPFAM" id="SSF56219">
    <property type="entry name" value="DNase I-like"/>
    <property type="match status" value="1"/>
</dbReference>
<keyword evidence="5" id="KW-0227">DNA damage</keyword>
<comment type="cofactor">
    <cofactor evidence="2">
        <name>Mg(2+)</name>
        <dbReference type="ChEBI" id="CHEBI:18420"/>
    </cofactor>
</comment>
<evidence type="ECO:0000259" key="11">
    <source>
        <dbReference type="Pfam" id="PF03372"/>
    </source>
</evidence>
<dbReference type="GO" id="GO:0004519">
    <property type="term" value="F:endonuclease activity"/>
    <property type="evidence" value="ECO:0007669"/>
    <property type="project" value="UniProtKB-KW"/>
</dbReference>
<comment type="cofactor">
    <cofactor evidence="1">
        <name>Mn(2+)</name>
        <dbReference type="ChEBI" id="CHEBI:29035"/>
    </cofactor>
</comment>
<dbReference type="GO" id="GO:0004527">
    <property type="term" value="F:exonuclease activity"/>
    <property type="evidence" value="ECO:0007669"/>
    <property type="project" value="UniProtKB-KW"/>
</dbReference>
<dbReference type="RefSeq" id="WP_006303162.1">
    <property type="nucleotide sequence ID" value="NZ_ACGK02000002.1"/>
</dbReference>
<keyword evidence="10" id="KW-0472">Membrane</keyword>
<accession>F1T666</accession>
<keyword evidence="13" id="KW-1185">Reference proteome</keyword>
<feature type="transmembrane region" description="Helical" evidence="10">
    <location>
        <begin position="88"/>
        <end position="110"/>
    </location>
</feature>
<evidence type="ECO:0000256" key="5">
    <source>
        <dbReference type="ARBA" id="ARBA00022763"/>
    </source>
</evidence>
<dbReference type="InterPro" id="IPR051547">
    <property type="entry name" value="TDP2-like"/>
</dbReference>
<dbReference type="GeneID" id="93210553"/>
<keyword evidence="4" id="KW-0479">Metal-binding</keyword>
<organism evidence="12 13">
    <name type="scientific">Fannyhessea vaginae DSM 15829</name>
    <dbReference type="NCBI Taxonomy" id="525256"/>
    <lineage>
        <taxon>Bacteria</taxon>
        <taxon>Bacillati</taxon>
        <taxon>Actinomycetota</taxon>
        <taxon>Coriobacteriia</taxon>
        <taxon>Coriobacteriales</taxon>
        <taxon>Atopobiaceae</taxon>
        <taxon>Fannyhessea</taxon>
    </lineage>
</organism>
<evidence type="ECO:0000256" key="4">
    <source>
        <dbReference type="ARBA" id="ARBA00022723"/>
    </source>
</evidence>